<dbReference type="Proteomes" id="UP000240490">
    <property type="component" value="Unassembled WGS sequence"/>
</dbReference>
<dbReference type="GO" id="GO:0007059">
    <property type="term" value="P:chromosome segregation"/>
    <property type="evidence" value="ECO:0007669"/>
    <property type="project" value="TreeGrafter"/>
</dbReference>
<protein>
    <recommendedName>
        <fullName evidence="2">ParB-like N-terminal domain-containing protein</fullName>
    </recommendedName>
</protein>
<dbReference type="InterPro" id="IPR003115">
    <property type="entry name" value="ParB_N"/>
</dbReference>
<proteinExistence type="predicted"/>
<dbReference type="SUPFAM" id="SSF110849">
    <property type="entry name" value="ParB/Sulfiredoxin"/>
    <property type="match status" value="1"/>
</dbReference>
<dbReference type="EMBL" id="NEXJ01000104">
    <property type="protein sequence ID" value="PSN89902.1"/>
    <property type="molecule type" value="Genomic_DNA"/>
</dbReference>
<gene>
    <name evidence="3" type="ORF">B9Q08_05940</name>
</gene>
<accession>A0A2R6AU57</accession>
<evidence type="ECO:0000313" key="3">
    <source>
        <dbReference type="EMBL" id="PSN89902.1"/>
    </source>
</evidence>
<dbReference type="GO" id="GO:0005694">
    <property type="term" value="C:chromosome"/>
    <property type="evidence" value="ECO:0007669"/>
    <property type="project" value="TreeGrafter"/>
</dbReference>
<evidence type="ECO:0000259" key="2">
    <source>
        <dbReference type="SMART" id="SM00470"/>
    </source>
</evidence>
<dbReference type="InterPro" id="IPR036086">
    <property type="entry name" value="ParB/Sulfiredoxin_sf"/>
</dbReference>
<dbReference type="SMART" id="SM00470">
    <property type="entry name" value="ParB"/>
    <property type="match status" value="1"/>
</dbReference>
<evidence type="ECO:0000256" key="1">
    <source>
        <dbReference type="SAM" id="MobiDB-lite"/>
    </source>
</evidence>
<feature type="region of interest" description="Disordered" evidence="1">
    <location>
        <begin position="353"/>
        <end position="384"/>
    </location>
</feature>
<dbReference type="Pfam" id="PF02195">
    <property type="entry name" value="ParB_N"/>
    <property type="match status" value="1"/>
</dbReference>
<feature type="domain" description="ParB-like N-terminal" evidence="2">
    <location>
        <begin position="156"/>
        <end position="243"/>
    </location>
</feature>
<evidence type="ECO:0000313" key="4">
    <source>
        <dbReference type="Proteomes" id="UP000240490"/>
    </source>
</evidence>
<dbReference type="PANTHER" id="PTHR33375:SF1">
    <property type="entry name" value="CHROMOSOME-PARTITIONING PROTEIN PARB-RELATED"/>
    <property type="match status" value="1"/>
</dbReference>
<organism evidence="3 4">
    <name type="scientific">Candidatus Marsarchaeota G2 archaeon ECH_B_SAG-M15</name>
    <dbReference type="NCBI Taxonomy" id="1978162"/>
    <lineage>
        <taxon>Archaea</taxon>
        <taxon>Candidatus Marsarchaeota</taxon>
        <taxon>Candidatus Marsarchaeota group 2</taxon>
    </lineage>
</organism>
<dbReference type="PANTHER" id="PTHR33375">
    <property type="entry name" value="CHROMOSOME-PARTITIONING PROTEIN PARB-RELATED"/>
    <property type="match status" value="1"/>
</dbReference>
<dbReference type="InterPro" id="IPR050336">
    <property type="entry name" value="Chromosome_partition/occlusion"/>
</dbReference>
<reference evidence="3 4" key="1">
    <citation type="submission" date="2017-04" db="EMBL/GenBank/DDBJ databases">
        <title>Novel microbial lineages endemic to geothermal iron-oxide mats fill important gaps in the evolutionary history of Archaea.</title>
        <authorList>
            <person name="Jay Z.J."/>
            <person name="Beam J.P."/>
            <person name="Dlakic M."/>
            <person name="Rusch D.B."/>
            <person name="Kozubal M.A."/>
            <person name="Inskeep W.P."/>
        </authorList>
    </citation>
    <scope>NUCLEOTIDE SEQUENCE [LARGE SCALE GENOMIC DNA]</scope>
    <source>
        <strain evidence="3">ECH_B_SAG-M15</strain>
    </source>
</reference>
<sequence>MRRSGVKRLKAVKTLKQDSFMSLSGSTRLTAKRVQTLLYKEGLTLKGDGARVLVYTLPHVTFKGATVCLGYRLYYSEDAYRGLLSLIPDEFRSVITPVTMSVEEFNSSRNGYYIGGLVFLESDDKGGLYIHDPDTDGRVYLPSLVAYHPMSVYSFEMVPIDQIRVLDELRYRDDYDVDELAENICRFGLLNPLIIYRDKKAYRLVAGYRRYYALRKLGWPRAPALVLNMPPETQNLVPLIENFFRLQPSKEEYQRLVRYILNSYGGFTSIYDLLRALHIRDKKTVLRLLKETGLETSQDSVHVDHGVEEDTSTEERSLLDLVGRLLKEAEEPVPPQGYDTEAIRMRIEALSSVDDERENGEGDGQVFEPGVHGESELGRDEDDDSVGLVEVPMGLLKRLANYLDAKDADGFKRKLVQFMECLVDSPILLLVAHPDDGHVAYARQVAGLSGGKLVVVEPAKI</sequence>
<dbReference type="Gene3D" id="3.90.1530.10">
    <property type="entry name" value="Conserved hypothetical protein from pyrococcus furiosus pfu- 392566-001, ParB domain"/>
    <property type="match status" value="1"/>
</dbReference>
<dbReference type="AlphaFoldDB" id="A0A2R6AU57"/>
<name>A0A2R6AU57_9ARCH</name>
<comment type="caution">
    <text evidence="3">The sequence shown here is derived from an EMBL/GenBank/DDBJ whole genome shotgun (WGS) entry which is preliminary data.</text>
</comment>